<proteinExistence type="predicted"/>
<dbReference type="InterPro" id="IPR052894">
    <property type="entry name" value="AsmA-related"/>
</dbReference>
<dbReference type="AlphaFoldDB" id="H0UR52"/>
<protein>
    <recommendedName>
        <fullName evidence="4">AsmA-like C-terminal domain-containing protein</fullName>
    </recommendedName>
</protein>
<keyword evidence="3" id="KW-1185">Reference proteome</keyword>
<evidence type="ECO:0000313" key="2">
    <source>
        <dbReference type="EMBL" id="EHM10889.1"/>
    </source>
</evidence>
<dbReference type="PANTHER" id="PTHR30441:SF4">
    <property type="entry name" value="PROTEIN ASMA"/>
    <property type="match status" value="1"/>
</dbReference>
<evidence type="ECO:0008006" key="4">
    <source>
        <dbReference type="Google" id="ProtNLM"/>
    </source>
</evidence>
<dbReference type="HOGENOM" id="CLU_279771_0_0_0"/>
<reference evidence="2 3" key="1">
    <citation type="submission" date="2011-10" db="EMBL/GenBank/DDBJ databases">
        <title>The Noncontiguous Finished genome of Thermanaerovibrio velox DSM 12556.</title>
        <authorList>
            <consortium name="US DOE Joint Genome Institute (JGI-PGF)"/>
            <person name="Lucas S."/>
            <person name="Copeland A."/>
            <person name="Lapidus A."/>
            <person name="Glavina del Rio T."/>
            <person name="Dalin E."/>
            <person name="Tice H."/>
            <person name="Bruce D."/>
            <person name="Goodwin L."/>
            <person name="Pitluck S."/>
            <person name="Peters L."/>
            <person name="Mikhailova N."/>
            <person name="Teshima H."/>
            <person name="Kyrpides N."/>
            <person name="Mavromatis K."/>
            <person name="Ivanova N."/>
            <person name="Markowitz V."/>
            <person name="Cheng J.-F."/>
            <person name="Hugenholtz P."/>
            <person name="Woyke T."/>
            <person name="Wu D."/>
            <person name="Spring S."/>
            <person name="Brambilla E.-M."/>
            <person name="Klenk H.-P."/>
            <person name="Eisen J.A."/>
        </authorList>
    </citation>
    <scope>NUCLEOTIDE SEQUENCE [LARGE SCALE GENOMIC DNA]</scope>
    <source>
        <strain evidence="2 3">DSM 12556</strain>
    </source>
</reference>
<dbReference type="OrthoDB" id="286at2"/>
<gene>
    <name evidence="2" type="ORF">TheveDRAFT_1771</name>
</gene>
<evidence type="ECO:0000313" key="3">
    <source>
        <dbReference type="Proteomes" id="UP000005730"/>
    </source>
</evidence>
<dbReference type="PANTHER" id="PTHR30441">
    <property type="entry name" value="DUF748 DOMAIN-CONTAINING PROTEIN"/>
    <property type="match status" value="1"/>
</dbReference>
<dbReference type="GO" id="GO:0090313">
    <property type="term" value="P:regulation of protein targeting to membrane"/>
    <property type="evidence" value="ECO:0007669"/>
    <property type="project" value="TreeGrafter"/>
</dbReference>
<feature type="region of interest" description="Disordered" evidence="1">
    <location>
        <begin position="1116"/>
        <end position="1139"/>
    </location>
</feature>
<dbReference type="RefSeq" id="WP_006584383.1">
    <property type="nucleotide sequence ID" value="NZ_CM001377.1"/>
</dbReference>
<sequence length="1182" mass="124205">MRGIKVLAVLVGAFAAIALATVPLATVLRNSDLYSRNVQDALSKGIKDSIGGSMEAGSFSGNPFVGYDAADLVIRDPEGRIVLRARNVRLSLSLLDLLRGRPRLSTVQFYSLEGDLDVMRSLKPKGKSGERMPFDEIRVKDGVITTSRGVITLETGRIQFPDEGYRFSLDGTFAGAPLFARGELWNPKAPKNELSLRLKLADGELELKGAGGDQLELTGSLKGMEIRRLRDLLGALGRRYHWMDSLEGRVWTVFDLKGTPSALVADGKGRGEELNINGYLIKSLRGSWTLSQGKLAFIVDRGEINGTTLSGRVYLDVGANWSLRLRLSGGPFRLESWDDTFPWLEGSRGVMERVSTDLVYSAHRLSGTVDAVGASVQVAGEDLKDLHIKAVLSQSGTGLEGSASWMGVKASFSGAVTGKGLSIRGPFRGLDLRALKDRFPDLGRLDPKGVLNGSFKLTYSKGEGLGVGLSSSGGALEISLGGKRLKMDRVSMDGAFLSSKGLLRVSGLSFGLMGGRFSLAGSIADLLGRGEVTAQGSFSGVPAKHFLGDRASGALSGTFSVRGTKGAPVVSFDASGAVSFRGIDVRDLRVTGVSPGAGRVDNLEVRGTAFGTRVLMRGAVRDGAVELSGSVPSVSLEALSPMLDMASKLKGALSLGLRVSGGGDAFQALVRVSGRSISAYGLPLKDVAGEVRISPSGWEVPAMTGGALGGRFNLSGSSRGGEVRLRGAIHDVSVGALGSPLEGLARGRFSGEVTLGYGSGEGEEAVTLKGRTDGLTFSGVYLGVVEISAHGGRDGVVIDSASASIGGGRISAKGRVGMDGDVPSLALSVRGKGLEVSDLLGKIRFGGAPLSGQVDISAEISYRKGLSGGGVMAFSPLVVKGLKLDQLTLPFYYGSGYLVVEDGRGSAYGGSVRLQFSREMASTKYGGNLSVEDFDLSKVWDDLYPGKKLKGSGRGSLTLSLQGDVNRTSTKRGRGKLSLRDGGFWGFEPPMESAMGAKKVSFKEVGISYELEGADLFLLPGSRISAPPGDRLYRYMMFDGSVLGSGALNLNCYGNLNSRGLNAVTGVIGGVISSGLNTQSLLRNVLSGAIGGWASGQFRDVSFQVRGTVSNPTVSNLKVYSPNRPRETGPSGGTKKEEREIRLNIEVPTGGSSGDNVGGQLQEQIIDNLLNIFVPKGQDQEE</sequence>
<dbReference type="GO" id="GO:0005886">
    <property type="term" value="C:plasma membrane"/>
    <property type="evidence" value="ECO:0007669"/>
    <property type="project" value="TreeGrafter"/>
</dbReference>
<dbReference type="Proteomes" id="UP000005730">
    <property type="component" value="Chromosome"/>
</dbReference>
<name>H0UR52_9BACT</name>
<organism evidence="2 3">
    <name type="scientific">Thermanaerovibrio velox DSM 12556</name>
    <dbReference type="NCBI Taxonomy" id="926567"/>
    <lineage>
        <taxon>Bacteria</taxon>
        <taxon>Thermotogati</taxon>
        <taxon>Synergistota</taxon>
        <taxon>Synergistia</taxon>
        <taxon>Synergistales</taxon>
        <taxon>Synergistaceae</taxon>
        <taxon>Thermanaerovibrio</taxon>
    </lineage>
</organism>
<dbReference type="eggNOG" id="COG2911">
    <property type="taxonomic scope" value="Bacteria"/>
</dbReference>
<evidence type="ECO:0000256" key="1">
    <source>
        <dbReference type="SAM" id="MobiDB-lite"/>
    </source>
</evidence>
<dbReference type="EMBL" id="CM001377">
    <property type="protein sequence ID" value="EHM10889.1"/>
    <property type="molecule type" value="Genomic_DNA"/>
</dbReference>
<accession>H0UR52</accession>